<evidence type="ECO:0008006" key="3">
    <source>
        <dbReference type="Google" id="ProtNLM"/>
    </source>
</evidence>
<proteinExistence type="predicted"/>
<sequence>MTATVARLGFPAATGEVDVANPDIQELNRRAAQLRSLADHIETLVNQPKNHTTTAMKTWAGPNADAVRGKLKSWQTTCGTVAKALRDEAQQCSQGAKDLQDNKK</sequence>
<dbReference type="Proteomes" id="UP001500151">
    <property type="component" value="Unassembled WGS sequence"/>
</dbReference>
<dbReference type="Gene3D" id="1.10.287.1060">
    <property type="entry name" value="ESAT-6-like"/>
    <property type="match status" value="1"/>
</dbReference>
<dbReference type="EMBL" id="BAAASJ010000041">
    <property type="protein sequence ID" value="GAA2641194.1"/>
    <property type="molecule type" value="Genomic_DNA"/>
</dbReference>
<name>A0ABN3R1K4_9ACTN</name>
<protein>
    <recommendedName>
        <fullName evidence="3">WXG100 family type VII secretion target</fullName>
    </recommendedName>
</protein>
<reference evidence="1 2" key="1">
    <citation type="journal article" date="2019" name="Int. J. Syst. Evol. Microbiol.">
        <title>The Global Catalogue of Microorganisms (GCM) 10K type strain sequencing project: providing services to taxonomists for standard genome sequencing and annotation.</title>
        <authorList>
            <consortium name="The Broad Institute Genomics Platform"/>
            <consortium name="The Broad Institute Genome Sequencing Center for Infectious Disease"/>
            <person name="Wu L."/>
            <person name="Ma J."/>
        </authorList>
    </citation>
    <scope>NUCLEOTIDE SEQUENCE [LARGE SCALE GENOMIC DNA]</scope>
    <source>
        <strain evidence="1 2">JCM 4524</strain>
    </source>
</reference>
<evidence type="ECO:0000313" key="2">
    <source>
        <dbReference type="Proteomes" id="UP001500151"/>
    </source>
</evidence>
<evidence type="ECO:0000313" key="1">
    <source>
        <dbReference type="EMBL" id="GAA2641194.1"/>
    </source>
</evidence>
<dbReference type="Pfam" id="PF06013">
    <property type="entry name" value="WXG100"/>
    <property type="match status" value="1"/>
</dbReference>
<organism evidence="1 2">
    <name type="scientific">Streptomyces vastus</name>
    <dbReference type="NCBI Taxonomy" id="285451"/>
    <lineage>
        <taxon>Bacteria</taxon>
        <taxon>Bacillati</taxon>
        <taxon>Actinomycetota</taxon>
        <taxon>Actinomycetes</taxon>
        <taxon>Kitasatosporales</taxon>
        <taxon>Streptomycetaceae</taxon>
        <taxon>Streptomyces</taxon>
    </lineage>
</organism>
<dbReference type="InterPro" id="IPR036689">
    <property type="entry name" value="ESAT-6-like_sf"/>
</dbReference>
<dbReference type="SUPFAM" id="SSF140453">
    <property type="entry name" value="EsxAB dimer-like"/>
    <property type="match status" value="1"/>
</dbReference>
<gene>
    <name evidence="1" type="ORF">GCM10010307_42360</name>
</gene>
<comment type="caution">
    <text evidence="1">The sequence shown here is derived from an EMBL/GenBank/DDBJ whole genome shotgun (WGS) entry which is preliminary data.</text>
</comment>
<accession>A0ABN3R1K4</accession>
<dbReference type="InterPro" id="IPR010310">
    <property type="entry name" value="T7SS_ESAT-6-like"/>
</dbReference>
<keyword evidence="2" id="KW-1185">Reference proteome</keyword>